<feature type="domain" description="Secretion system C-terminal sorting" evidence="10">
    <location>
        <begin position="220"/>
        <end position="286"/>
    </location>
</feature>
<dbReference type="PANTHER" id="PTHR47466">
    <property type="match status" value="1"/>
</dbReference>
<dbReference type="Pfam" id="PF05572">
    <property type="entry name" value="Peptidase_M43"/>
    <property type="match status" value="1"/>
</dbReference>
<dbReference type="CDD" id="cd04275">
    <property type="entry name" value="ZnMc_pappalysin_like"/>
    <property type="match status" value="1"/>
</dbReference>
<evidence type="ECO:0000256" key="6">
    <source>
        <dbReference type="ARBA" id="ARBA00022833"/>
    </source>
</evidence>
<sequence>MFAGLAANTNVQFVLAKRTPTGAATTGIVRKQTKVSSWSTNDAVKSSKRGGDDAWDATKYLNLWVCNLGQGLLGYAQFPGGSPATDGVVVLYSSLPGGTAKPYDKGRTATHEVGHWLNLRHIWGDASCGNDLVSDTPTQQTANYGCPAFPHVTCNNQGDMSMNYMDYTDDACMYMFSTGQASRMNALFAAGGARAGLVTSQGGVAPRMAATLGTTTDVAMYPNPANNVLNLTLPATKADKGWTVTVYDLRGREMKQATYNGQGQVQVAQLPKGLYQMTVSDGQQTLRQRFEKQ</sequence>
<dbReference type="Pfam" id="PF18962">
    <property type="entry name" value="Por_Secre_tail"/>
    <property type="match status" value="1"/>
</dbReference>
<evidence type="ECO:0000313" key="12">
    <source>
        <dbReference type="Proteomes" id="UP000831796"/>
    </source>
</evidence>
<keyword evidence="2" id="KW-0645">Protease</keyword>
<evidence type="ECO:0000256" key="7">
    <source>
        <dbReference type="ARBA" id="ARBA00023049"/>
    </source>
</evidence>
<dbReference type="GO" id="GO:0046872">
    <property type="term" value="F:metal ion binding"/>
    <property type="evidence" value="ECO:0007669"/>
    <property type="project" value="UniProtKB-KW"/>
</dbReference>
<dbReference type="Proteomes" id="UP000831796">
    <property type="component" value="Chromosome"/>
</dbReference>
<evidence type="ECO:0000256" key="1">
    <source>
        <dbReference type="ARBA" id="ARBA00008721"/>
    </source>
</evidence>
<evidence type="ECO:0000259" key="9">
    <source>
        <dbReference type="Pfam" id="PF05572"/>
    </source>
</evidence>
<dbReference type="NCBIfam" id="TIGR04183">
    <property type="entry name" value="Por_Secre_tail"/>
    <property type="match status" value="1"/>
</dbReference>
<evidence type="ECO:0000256" key="4">
    <source>
        <dbReference type="ARBA" id="ARBA00022729"/>
    </source>
</evidence>
<keyword evidence="7 11" id="KW-0482">Metalloprotease</keyword>
<keyword evidence="6" id="KW-0862">Zinc</keyword>
<evidence type="ECO:0000256" key="3">
    <source>
        <dbReference type="ARBA" id="ARBA00022723"/>
    </source>
</evidence>
<dbReference type="AlphaFoldDB" id="A0A8T9QAA6"/>
<organism evidence="11 12">
    <name type="scientific">Hymenobacter cellulosilyticus</name>
    <dbReference type="NCBI Taxonomy" id="2932248"/>
    <lineage>
        <taxon>Bacteria</taxon>
        <taxon>Pseudomonadati</taxon>
        <taxon>Bacteroidota</taxon>
        <taxon>Cytophagia</taxon>
        <taxon>Cytophagales</taxon>
        <taxon>Hymenobacteraceae</taxon>
        <taxon>Hymenobacter</taxon>
    </lineage>
</organism>
<evidence type="ECO:0000256" key="2">
    <source>
        <dbReference type="ARBA" id="ARBA00022670"/>
    </source>
</evidence>
<proteinExistence type="inferred from homology"/>
<evidence type="ECO:0000259" key="10">
    <source>
        <dbReference type="Pfam" id="PF18962"/>
    </source>
</evidence>
<protein>
    <submittedName>
        <fullName evidence="11">M43 family zinc metalloprotease</fullName>
    </submittedName>
</protein>
<evidence type="ECO:0000313" key="11">
    <source>
        <dbReference type="EMBL" id="UOQ72750.1"/>
    </source>
</evidence>
<dbReference type="EMBL" id="CP095046">
    <property type="protein sequence ID" value="UOQ72750.1"/>
    <property type="molecule type" value="Genomic_DNA"/>
</dbReference>
<dbReference type="InterPro" id="IPR008754">
    <property type="entry name" value="Peptidase_M43"/>
</dbReference>
<keyword evidence="12" id="KW-1185">Reference proteome</keyword>
<dbReference type="PANTHER" id="PTHR47466:SF1">
    <property type="entry name" value="METALLOPROTEASE MEP1 (AFU_ORTHOLOGUE AFUA_1G07730)-RELATED"/>
    <property type="match status" value="1"/>
</dbReference>
<keyword evidence="3" id="KW-0479">Metal-binding</keyword>
<evidence type="ECO:0000256" key="8">
    <source>
        <dbReference type="ARBA" id="ARBA00023157"/>
    </source>
</evidence>
<evidence type="ECO:0000256" key="5">
    <source>
        <dbReference type="ARBA" id="ARBA00022801"/>
    </source>
</evidence>
<feature type="domain" description="Peptidase M43 pregnancy-associated plasma-A" evidence="9">
    <location>
        <begin position="52"/>
        <end position="187"/>
    </location>
</feature>
<dbReference type="Gene3D" id="3.40.390.10">
    <property type="entry name" value="Collagenase (Catalytic Domain)"/>
    <property type="match status" value="1"/>
</dbReference>
<keyword evidence="8" id="KW-1015">Disulfide bond</keyword>
<dbReference type="GO" id="GO:0008237">
    <property type="term" value="F:metallopeptidase activity"/>
    <property type="evidence" value="ECO:0007669"/>
    <property type="project" value="UniProtKB-KW"/>
</dbReference>
<dbReference type="InterPro" id="IPR026444">
    <property type="entry name" value="Secre_tail"/>
</dbReference>
<dbReference type="KEGG" id="hcu:MUN79_01790"/>
<comment type="similarity">
    <text evidence="1">Belongs to the peptidase M43B family.</text>
</comment>
<dbReference type="GO" id="GO:0006508">
    <property type="term" value="P:proteolysis"/>
    <property type="evidence" value="ECO:0007669"/>
    <property type="project" value="UniProtKB-KW"/>
</dbReference>
<dbReference type="RefSeq" id="WP_244676108.1">
    <property type="nucleotide sequence ID" value="NZ_CP095046.1"/>
</dbReference>
<dbReference type="InterPro" id="IPR024079">
    <property type="entry name" value="MetalloPept_cat_dom_sf"/>
</dbReference>
<keyword evidence="5" id="KW-0378">Hydrolase</keyword>
<accession>A0A8T9QAA6</accession>
<name>A0A8T9QAA6_9BACT</name>
<dbReference type="SUPFAM" id="SSF55486">
    <property type="entry name" value="Metalloproteases ('zincins'), catalytic domain"/>
    <property type="match status" value="1"/>
</dbReference>
<keyword evidence="4" id="KW-0732">Signal</keyword>
<gene>
    <name evidence="11" type="ORF">MUN79_01790</name>
</gene>
<reference evidence="11" key="1">
    <citation type="submission" date="2022-04" db="EMBL/GenBank/DDBJ databases">
        <title>Hymenobacter sp. isolated from the air.</title>
        <authorList>
            <person name="Won M."/>
            <person name="Lee C.-M."/>
            <person name="Woen H.-Y."/>
            <person name="Kwon S.-W."/>
        </authorList>
    </citation>
    <scope>NUCLEOTIDE SEQUENCE</scope>
    <source>
        <strain evidence="11">5116S-3</strain>
    </source>
</reference>